<dbReference type="OrthoDB" id="200924at2759"/>
<feature type="region of interest" description="Disordered" evidence="1">
    <location>
        <begin position="103"/>
        <end position="131"/>
    </location>
</feature>
<dbReference type="PANTHER" id="PTHR10367">
    <property type="entry name" value="MRNA-CAPPING ENZYME"/>
    <property type="match status" value="1"/>
</dbReference>
<protein>
    <recommendedName>
        <fullName evidence="2">mRNA capping enzyme C-terminal domain-containing protein</fullName>
    </recommendedName>
</protein>
<keyword evidence="4" id="KW-1185">Reference proteome</keyword>
<sequence>MNSVDFRLMIQQTKGEGQLPETKGFLYVGSYERPFGQIKITKQLRKMHNRIIECNYDGATSQWLFMRERTDKSFPNGYNTAMAVCNSIQRPVTQEFLLDFIKERGFKTMPPPPPPVARAPKRPHPPDEDRD</sequence>
<dbReference type="SUPFAM" id="SSF50249">
    <property type="entry name" value="Nucleic acid-binding proteins"/>
    <property type="match status" value="1"/>
</dbReference>
<feature type="domain" description="mRNA capping enzyme C-terminal" evidence="2">
    <location>
        <begin position="1"/>
        <end position="98"/>
    </location>
</feature>
<accession>A0A7R9BJV7</accession>
<dbReference type="GO" id="GO:0004484">
    <property type="term" value="F:mRNA guanylyltransferase activity"/>
    <property type="evidence" value="ECO:0007669"/>
    <property type="project" value="TreeGrafter"/>
</dbReference>
<dbReference type="Pfam" id="PF03919">
    <property type="entry name" value="mRNA_cap_C"/>
    <property type="match status" value="1"/>
</dbReference>
<gene>
    <name evidence="3" type="ORF">NMOB1V02_LOCUS2962</name>
</gene>
<evidence type="ECO:0000256" key="1">
    <source>
        <dbReference type="SAM" id="MobiDB-lite"/>
    </source>
</evidence>
<dbReference type="Proteomes" id="UP000678499">
    <property type="component" value="Unassembled WGS sequence"/>
</dbReference>
<name>A0A7R9BJV7_9CRUS</name>
<dbReference type="InterPro" id="IPR013846">
    <property type="entry name" value="mRNA_cap_enzyme_C"/>
</dbReference>
<evidence type="ECO:0000313" key="4">
    <source>
        <dbReference type="Proteomes" id="UP000678499"/>
    </source>
</evidence>
<evidence type="ECO:0000259" key="2">
    <source>
        <dbReference type="Pfam" id="PF03919"/>
    </source>
</evidence>
<dbReference type="FunFam" id="2.40.50.140:FF:000111">
    <property type="entry name" value="mRNA-capping enzyme"/>
    <property type="match status" value="1"/>
</dbReference>
<reference evidence="3" key="1">
    <citation type="submission" date="2020-11" db="EMBL/GenBank/DDBJ databases">
        <authorList>
            <person name="Tran Van P."/>
        </authorList>
    </citation>
    <scope>NUCLEOTIDE SEQUENCE</scope>
</reference>
<dbReference type="Gene3D" id="2.40.50.140">
    <property type="entry name" value="Nucleic acid-binding proteins"/>
    <property type="match status" value="1"/>
</dbReference>
<organism evidence="3">
    <name type="scientific">Notodromas monacha</name>
    <dbReference type="NCBI Taxonomy" id="399045"/>
    <lineage>
        <taxon>Eukaryota</taxon>
        <taxon>Metazoa</taxon>
        <taxon>Ecdysozoa</taxon>
        <taxon>Arthropoda</taxon>
        <taxon>Crustacea</taxon>
        <taxon>Oligostraca</taxon>
        <taxon>Ostracoda</taxon>
        <taxon>Podocopa</taxon>
        <taxon>Podocopida</taxon>
        <taxon>Cypridocopina</taxon>
        <taxon>Cypridoidea</taxon>
        <taxon>Cyprididae</taxon>
        <taxon>Notodromas</taxon>
    </lineage>
</organism>
<dbReference type="EMBL" id="OA882403">
    <property type="protein sequence ID" value="CAD7275162.1"/>
    <property type="molecule type" value="Genomic_DNA"/>
</dbReference>
<dbReference type="PANTHER" id="PTHR10367:SF17">
    <property type="entry name" value="MRNA-CAPPING ENZYME"/>
    <property type="match status" value="1"/>
</dbReference>
<dbReference type="InterPro" id="IPR012340">
    <property type="entry name" value="NA-bd_OB-fold"/>
</dbReference>
<dbReference type="InterPro" id="IPR051029">
    <property type="entry name" value="mRNA_Capping_Enz/RNA_Phosphat"/>
</dbReference>
<dbReference type="EMBL" id="CAJPEX010000366">
    <property type="protein sequence ID" value="CAG0915314.1"/>
    <property type="molecule type" value="Genomic_DNA"/>
</dbReference>
<evidence type="ECO:0000313" key="3">
    <source>
        <dbReference type="EMBL" id="CAD7275162.1"/>
    </source>
</evidence>
<proteinExistence type="predicted"/>
<dbReference type="GO" id="GO:0006370">
    <property type="term" value="P:7-methylguanosine mRNA capping"/>
    <property type="evidence" value="ECO:0007669"/>
    <property type="project" value="TreeGrafter"/>
</dbReference>
<dbReference type="AlphaFoldDB" id="A0A7R9BJV7"/>